<gene>
    <name evidence="1" type="ORF">FX155_05645</name>
</gene>
<accession>A0A6N7VKG0</accession>
<dbReference type="AlphaFoldDB" id="A0A6N7VKG0"/>
<name>A0A6N7VKG0_ACIFE</name>
<reference evidence="1 2" key="1">
    <citation type="submission" date="2019-08" db="EMBL/GenBank/DDBJ databases">
        <title>In-depth cultivation of the pig gut microbiome towards novel bacterial diversity and tailored functional studies.</title>
        <authorList>
            <person name="Wylensek D."/>
            <person name="Hitch T.C.A."/>
            <person name="Clavel T."/>
        </authorList>
    </citation>
    <scope>NUCLEOTIDE SEQUENCE [LARGE SCALE GENOMIC DNA]</scope>
    <source>
        <strain evidence="1 2">WCA-389-WT-5B</strain>
    </source>
</reference>
<dbReference type="RefSeq" id="WP_022486835.1">
    <property type="nucleotide sequence ID" value="NZ_JAYLVM010000110.1"/>
</dbReference>
<proteinExistence type="predicted"/>
<comment type="caution">
    <text evidence="1">The sequence shown here is derived from an EMBL/GenBank/DDBJ whole genome shotgun (WGS) entry which is preliminary data.</text>
</comment>
<dbReference type="EMBL" id="VULN01000006">
    <property type="protein sequence ID" value="MSS82077.1"/>
    <property type="molecule type" value="Genomic_DNA"/>
</dbReference>
<dbReference type="OrthoDB" id="3034468at2"/>
<dbReference type="Proteomes" id="UP000441455">
    <property type="component" value="Unassembled WGS sequence"/>
</dbReference>
<evidence type="ECO:0000313" key="2">
    <source>
        <dbReference type="Proteomes" id="UP000441455"/>
    </source>
</evidence>
<sequence>MKKWLGACVTGLLLTVLPLPALAVHWMTLGGSEEGRIFMDRDSLKRPEDTSLLVWEKVLWDQPDAKGMTGELRHREYDMKGKKWRQLSSYQLDAKGRKTAGNRKIQEWQEFQPMTSLFTRARYEWDYSRWRGPWVFIKTLPGLGRKWFNPDSLEKKGPNTYQVWEKTVMKKPVNGTKILVSQTRYDVKNEKAKTLYLCTFDEENNMTDHYAVNDVWNKKGDTYGEYIGDQLATYYAKHPQKKQRSKS</sequence>
<protein>
    <submittedName>
        <fullName evidence="1">Uncharacterized protein</fullName>
    </submittedName>
</protein>
<organism evidence="1 2">
    <name type="scientific">Acidaminococcus fermentans</name>
    <dbReference type="NCBI Taxonomy" id="905"/>
    <lineage>
        <taxon>Bacteria</taxon>
        <taxon>Bacillati</taxon>
        <taxon>Bacillota</taxon>
        <taxon>Negativicutes</taxon>
        <taxon>Acidaminococcales</taxon>
        <taxon>Acidaminococcaceae</taxon>
        <taxon>Acidaminococcus</taxon>
    </lineage>
</organism>
<evidence type="ECO:0000313" key="1">
    <source>
        <dbReference type="EMBL" id="MSS82077.1"/>
    </source>
</evidence>